<dbReference type="InterPro" id="IPR001841">
    <property type="entry name" value="Znf_RING"/>
</dbReference>
<dbReference type="SMART" id="SM00184">
    <property type="entry name" value="RING"/>
    <property type="match status" value="1"/>
</dbReference>
<accession>A0A834H7B2</accession>
<feature type="compositionally biased region" description="Low complexity" evidence="1">
    <location>
        <begin position="291"/>
        <end position="313"/>
    </location>
</feature>
<organism evidence="3 4">
    <name type="scientific">Rhododendron simsii</name>
    <name type="common">Sims's rhododendron</name>
    <dbReference type="NCBI Taxonomy" id="118357"/>
    <lineage>
        <taxon>Eukaryota</taxon>
        <taxon>Viridiplantae</taxon>
        <taxon>Streptophyta</taxon>
        <taxon>Embryophyta</taxon>
        <taxon>Tracheophyta</taxon>
        <taxon>Spermatophyta</taxon>
        <taxon>Magnoliopsida</taxon>
        <taxon>eudicotyledons</taxon>
        <taxon>Gunneridae</taxon>
        <taxon>Pentapetalae</taxon>
        <taxon>asterids</taxon>
        <taxon>Ericales</taxon>
        <taxon>Ericaceae</taxon>
        <taxon>Ericoideae</taxon>
        <taxon>Rhodoreae</taxon>
        <taxon>Rhododendron</taxon>
    </lineage>
</organism>
<feature type="domain" description="RING-type" evidence="2">
    <location>
        <begin position="394"/>
        <end position="458"/>
    </location>
</feature>
<keyword evidence="4" id="KW-1185">Reference proteome</keyword>
<dbReference type="OrthoDB" id="1887047at2759"/>
<name>A0A834H7B2_RHOSS</name>
<feature type="region of interest" description="Disordered" evidence="1">
    <location>
        <begin position="1"/>
        <end position="21"/>
    </location>
</feature>
<feature type="region of interest" description="Disordered" evidence="1">
    <location>
        <begin position="275"/>
        <end position="333"/>
    </location>
</feature>
<reference evidence="3" key="1">
    <citation type="submission" date="2019-11" db="EMBL/GenBank/DDBJ databases">
        <authorList>
            <person name="Liu Y."/>
            <person name="Hou J."/>
            <person name="Li T.-Q."/>
            <person name="Guan C.-H."/>
            <person name="Wu X."/>
            <person name="Wu H.-Z."/>
            <person name="Ling F."/>
            <person name="Zhang R."/>
            <person name="Shi X.-G."/>
            <person name="Ren J.-P."/>
            <person name="Chen E.-F."/>
            <person name="Sun J.-M."/>
        </authorList>
    </citation>
    <scope>NUCLEOTIDE SEQUENCE</scope>
    <source>
        <strain evidence="3">Adult_tree_wgs_1</strain>
        <tissue evidence="3">Leaves</tissue>
    </source>
</reference>
<protein>
    <recommendedName>
        <fullName evidence="2">RING-type domain-containing protein</fullName>
    </recommendedName>
</protein>
<dbReference type="AlphaFoldDB" id="A0A834H7B2"/>
<dbReference type="Proteomes" id="UP000626092">
    <property type="component" value="Unassembled WGS sequence"/>
</dbReference>
<gene>
    <name evidence="3" type="ORF">RHSIM_Rhsim03G0259300</name>
</gene>
<evidence type="ECO:0000313" key="4">
    <source>
        <dbReference type="Proteomes" id="UP000626092"/>
    </source>
</evidence>
<dbReference type="PANTHER" id="PTHR31150">
    <property type="entry name" value="EXPRESSED PROTEIN"/>
    <property type="match status" value="1"/>
</dbReference>
<dbReference type="PANTHER" id="PTHR31150:SF19">
    <property type="entry name" value="RING-TYPE DOMAIN-CONTAINING PROTEIN"/>
    <property type="match status" value="1"/>
</dbReference>
<dbReference type="EMBL" id="WJXA01000003">
    <property type="protein sequence ID" value="KAF7148172.1"/>
    <property type="molecule type" value="Genomic_DNA"/>
</dbReference>
<sequence>MEKVYQNHPEVAPASDSDEDSQYIIMRNKPSNQIGSVQYFGSNYTFPPIQYGQMPVPGGYITNTYPPYDRVHMHAANFLPYGSHYGHSQQPLFQRDPRKFQDRLFVAKNFYNRGGPAAKYSRGRHIQRPFDGNTHWFRSGDDIYAGNQSNVHTSRVYSCNEGHSFTDSCFFPLSQANANFSALNQDTQYGCYSLPGYTSGGDLAYGGGVQNTYHGENSTQSNILSMAQGSMQQNFPLAEDYILNSLSIGADGDTGYISEDTDRDFEGCDAATKLVGQDHSQQQHDYKDGVGTNSPDSSDSSVVSSTLGTSESTIKARRKGQRRNTLRNKSIQSIQDHAPQIRVGNRKASIPRLVYLKKIKAQLAARRSRTPTTPIHHITWDGCDEESEPAGQSCPFCDKDLSYAPTDDDEYEYTDILIDEPPKLPGVAVLSCGHFFHSQCLELNIPEELSTDPPCFLCLSYGERS</sequence>
<evidence type="ECO:0000259" key="2">
    <source>
        <dbReference type="SMART" id="SM00184"/>
    </source>
</evidence>
<evidence type="ECO:0000313" key="3">
    <source>
        <dbReference type="EMBL" id="KAF7148172.1"/>
    </source>
</evidence>
<evidence type="ECO:0000256" key="1">
    <source>
        <dbReference type="SAM" id="MobiDB-lite"/>
    </source>
</evidence>
<feature type="compositionally biased region" description="Basic residues" evidence="1">
    <location>
        <begin position="315"/>
        <end position="326"/>
    </location>
</feature>
<proteinExistence type="predicted"/>
<comment type="caution">
    <text evidence="3">The sequence shown here is derived from an EMBL/GenBank/DDBJ whole genome shotgun (WGS) entry which is preliminary data.</text>
</comment>